<keyword evidence="5" id="KW-1185">Reference proteome</keyword>
<dbReference type="Proteomes" id="UP001144612">
    <property type="component" value="Unassembled WGS sequence"/>
</dbReference>
<feature type="domain" description="DUF2154" evidence="3">
    <location>
        <begin position="48"/>
        <end position="137"/>
    </location>
</feature>
<evidence type="ECO:0000256" key="1">
    <source>
        <dbReference type="SAM" id="SignalP"/>
    </source>
</evidence>
<reference evidence="4" key="1">
    <citation type="submission" date="2022-12" db="EMBL/GenBank/DDBJ databases">
        <title>Clostridium sp. nov., isolated from industrial wastewater.</title>
        <authorList>
            <person name="Jiayan W."/>
        </authorList>
    </citation>
    <scope>NUCLEOTIDE SEQUENCE</scope>
    <source>
        <strain evidence="4">ZC22-4</strain>
    </source>
</reference>
<protein>
    <submittedName>
        <fullName evidence="4">Toast rack family protein</fullName>
    </submittedName>
</protein>
<dbReference type="Pfam" id="PF09922">
    <property type="entry name" value="LiaF-like_C"/>
    <property type="match status" value="1"/>
</dbReference>
<gene>
    <name evidence="4" type="ORF">OW729_19140</name>
</gene>
<dbReference type="InterPro" id="IPR031346">
    <property type="entry name" value="DUF2154_N"/>
</dbReference>
<feature type="domain" description="Cell wall-active antibiotics response LiaF-like C-terminal" evidence="2">
    <location>
        <begin position="149"/>
        <end position="241"/>
    </location>
</feature>
<sequence length="245" mass="27363">MIIKKFLIYFTMYMLTACNLMGCGIGIDKNDSQAKKSLINESEIVELNGAKQTKVDINMSNGELFIRSGEKKFMSGEFLYKLPEWKPNIEYEVSNKEGKLKIYEPSSHNTNAKDNKYKWDLAFNKDLPIDMNIEGGTVEGHIDLSKLNLNKLFMATGVSDMDIDLSGDYKQNVKAKIEGGVGRLKIYLPKNIGVKVNAGKGVGKIKADGLKKDQDEYVNESYGKTSNNIELSIQVGVGEVELKLK</sequence>
<feature type="signal peptide" evidence="1">
    <location>
        <begin position="1"/>
        <end position="22"/>
    </location>
</feature>
<comment type="caution">
    <text evidence="4">The sequence shown here is derived from an EMBL/GenBank/DDBJ whole genome shotgun (WGS) entry which is preliminary data.</text>
</comment>
<dbReference type="Pfam" id="PF17115">
    <property type="entry name" value="Toast_rack_N"/>
    <property type="match status" value="1"/>
</dbReference>
<feature type="chain" id="PRO_5045406935" evidence="1">
    <location>
        <begin position="23"/>
        <end position="245"/>
    </location>
</feature>
<evidence type="ECO:0000313" key="4">
    <source>
        <dbReference type="EMBL" id="MCY6960699.1"/>
    </source>
</evidence>
<accession>A0ABT4DEE7</accession>
<keyword evidence="1" id="KW-0732">Signal</keyword>
<evidence type="ECO:0000259" key="3">
    <source>
        <dbReference type="Pfam" id="PF17115"/>
    </source>
</evidence>
<organism evidence="4 5">
    <name type="scientific">Clostridium brassicae</name>
    <dbReference type="NCBI Taxonomy" id="2999072"/>
    <lineage>
        <taxon>Bacteria</taxon>
        <taxon>Bacillati</taxon>
        <taxon>Bacillota</taxon>
        <taxon>Clostridia</taxon>
        <taxon>Eubacteriales</taxon>
        <taxon>Clostridiaceae</taxon>
        <taxon>Clostridium</taxon>
    </lineage>
</organism>
<evidence type="ECO:0000259" key="2">
    <source>
        <dbReference type="Pfam" id="PF09922"/>
    </source>
</evidence>
<dbReference type="PROSITE" id="PS51257">
    <property type="entry name" value="PROKAR_LIPOPROTEIN"/>
    <property type="match status" value="1"/>
</dbReference>
<dbReference type="RefSeq" id="WP_268063130.1">
    <property type="nucleotide sequence ID" value="NZ_JAPQFJ010000046.1"/>
</dbReference>
<proteinExistence type="predicted"/>
<evidence type="ECO:0000313" key="5">
    <source>
        <dbReference type="Proteomes" id="UP001144612"/>
    </source>
</evidence>
<name>A0ABT4DEE7_9CLOT</name>
<dbReference type="EMBL" id="JAPQFJ010000046">
    <property type="protein sequence ID" value="MCY6960699.1"/>
    <property type="molecule type" value="Genomic_DNA"/>
</dbReference>
<dbReference type="InterPro" id="IPR024425">
    <property type="entry name" value="LiaF-like_C"/>
</dbReference>